<dbReference type="PANTHER" id="PTHR43352">
    <property type="entry name" value="ACETYL-COA SYNTHETASE"/>
    <property type="match status" value="1"/>
</dbReference>
<dbReference type="EMBL" id="CP002292">
    <property type="protein sequence ID" value="ADP72492.1"/>
    <property type="molecule type" value="Genomic_DNA"/>
</dbReference>
<keyword evidence="2" id="KW-1133">Transmembrane helix</keyword>
<dbReference type="Pfam" id="PF13193">
    <property type="entry name" value="AMP-binding_C"/>
    <property type="match status" value="1"/>
</dbReference>
<organism evidence="5 6">
    <name type="scientific">Rhodomicrobium vannielii (strain ATCC 17100 / DSM 162 / LMG 4299 / NCIMB 10020 / ATH 3.1.1)</name>
    <dbReference type="NCBI Taxonomy" id="648757"/>
    <lineage>
        <taxon>Bacteria</taxon>
        <taxon>Pseudomonadati</taxon>
        <taxon>Pseudomonadota</taxon>
        <taxon>Alphaproteobacteria</taxon>
        <taxon>Hyphomicrobiales</taxon>
        <taxon>Hyphomicrobiaceae</taxon>
        <taxon>Rhodomicrobium</taxon>
    </lineage>
</organism>
<dbReference type="RefSeq" id="WP_013420850.1">
    <property type="nucleotide sequence ID" value="NC_014664.1"/>
</dbReference>
<dbReference type="KEGG" id="rva:Rvan_3305"/>
<evidence type="ECO:0000313" key="6">
    <source>
        <dbReference type="Proteomes" id="UP000001399"/>
    </source>
</evidence>
<reference evidence="6" key="1">
    <citation type="journal article" date="2011" name="J. Bacteriol.">
        <title>Genome sequences of eight morphologically diverse alphaproteobacteria.</title>
        <authorList>
            <consortium name="US DOE Joint Genome Institute"/>
            <person name="Brown P.J."/>
            <person name="Kysela D.T."/>
            <person name="Buechlein A."/>
            <person name="Hemmerich C."/>
            <person name="Brun Y.V."/>
        </authorList>
    </citation>
    <scope>NUCLEOTIDE SEQUENCE [LARGE SCALE GENOMIC DNA]</scope>
    <source>
        <strain evidence="6">ATCC 17100 / ATH 3.1.1 / DSM 162 / LMG 4299</strain>
    </source>
</reference>
<evidence type="ECO:0000256" key="1">
    <source>
        <dbReference type="ARBA" id="ARBA00022598"/>
    </source>
</evidence>
<keyword evidence="1 5" id="KW-0436">Ligase</keyword>
<dbReference type="eggNOG" id="COG0365">
    <property type="taxonomic scope" value="Bacteria"/>
</dbReference>
<protein>
    <submittedName>
        <fullName evidence="5">AMP-dependent synthetase and ligase</fullName>
    </submittedName>
</protein>
<dbReference type="GO" id="GO:0044550">
    <property type="term" value="P:secondary metabolite biosynthetic process"/>
    <property type="evidence" value="ECO:0007669"/>
    <property type="project" value="TreeGrafter"/>
</dbReference>
<name>E3I2A5_RHOVT</name>
<keyword evidence="6" id="KW-1185">Reference proteome</keyword>
<dbReference type="AlphaFoldDB" id="E3I2A5"/>
<feature type="domain" description="AMP-dependent synthetase/ligase" evidence="3">
    <location>
        <begin position="26"/>
        <end position="378"/>
    </location>
</feature>
<accession>E3I2A5</accession>
<evidence type="ECO:0000313" key="5">
    <source>
        <dbReference type="EMBL" id="ADP72492.1"/>
    </source>
</evidence>
<dbReference type="Pfam" id="PF00501">
    <property type="entry name" value="AMP-binding"/>
    <property type="match status" value="1"/>
</dbReference>
<dbReference type="SUPFAM" id="SSF56801">
    <property type="entry name" value="Acetyl-CoA synthetase-like"/>
    <property type="match status" value="1"/>
</dbReference>
<dbReference type="STRING" id="648757.Rvan_3305"/>
<feature type="domain" description="AMP-binding enzyme C-terminal" evidence="4">
    <location>
        <begin position="428"/>
        <end position="503"/>
    </location>
</feature>
<sequence>MSTNGYRGELPPRNLNMAKHVLRAGAAAGDKTALVVIHDPAGREAETWTYRALESAALRVAFELRSNRSLAPRTRVLIRLRNRTAYALAFFGAIAGGLVPIPASPDLTARELGFLLDDSDAAAIVLDDTLPHGDFAPGLAVVTEAALIAAIDSGPEGAFADTAADDPAFLIYTSGTTANPKGVLHAHRSVWGRRPMYRGWYGITAADRLMHSGVINWTYAMGTGLSDPLANGATALLYTGERHPSIWPGLIRAFDVTIFAGVPGLYHQIMRQASGDRLDLARLRHGLTAGDTLPDALEAEWSERTGTRLYEGFGQTELSTYLSSAPDFPRKPGTVGRAQPGRCVAILPEDGGDTSLPPGEAGMIAVHRSDPGLMLGYWQRPDEEREMFRGEWFTGGDLGCIDEDGAIAHLGRASDLMNAGGYRVSPVEVEAVLREHPLVAEAGVIDVPQPHGGTAITAFVVAREGGADLSAELAARAEASLAAYKRPRHYVFVERLPKTPNGKLKRSDLKIPQPPL</sequence>
<dbReference type="InterPro" id="IPR042099">
    <property type="entry name" value="ANL_N_sf"/>
</dbReference>
<dbReference type="PANTHER" id="PTHR43352:SF1">
    <property type="entry name" value="ANTHRANILATE--COA LIGASE"/>
    <property type="match status" value="1"/>
</dbReference>
<dbReference type="InterPro" id="IPR025110">
    <property type="entry name" value="AMP-bd_C"/>
</dbReference>
<dbReference type="InterPro" id="IPR045851">
    <property type="entry name" value="AMP-bd_C_sf"/>
</dbReference>
<keyword evidence="2" id="KW-0812">Transmembrane</keyword>
<dbReference type="Proteomes" id="UP000001399">
    <property type="component" value="Chromosome"/>
</dbReference>
<dbReference type="Gene3D" id="3.30.300.30">
    <property type="match status" value="1"/>
</dbReference>
<dbReference type="HOGENOM" id="CLU_000022_59_10_5"/>
<feature type="transmembrane region" description="Helical" evidence="2">
    <location>
        <begin position="85"/>
        <end position="103"/>
    </location>
</feature>
<evidence type="ECO:0000259" key="3">
    <source>
        <dbReference type="Pfam" id="PF00501"/>
    </source>
</evidence>
<evidence type="ECO:0000256" key="2">
    <source>
        <dbReference type="SAM" id="Phobius"/>
    </source>
</evidence>
<dbReference type="InterPro" id="IPR000873">
    <property type="entry name" value="AMP-dep_synth/lig_dom"/>
</dbReference>
<proteinExistence type="predicted"/>
<keyword evidence="2" id="KW-0472">Membrane</keyword>
<dbReference type="GO" id="GO:0016878">
    <property type="term" value="F:acid-thiol ligase activity"/>
    <property type="evidence" value="ECO:0007669"/>
    <property type="project" value="TreeGrafter"/>
</dbReference>
<gene>
    <name evidence="5" type="ordered locus">Rvan_3305</name>
</gene>
<dbReference type="Gene3D" id="3.40.50.12780">
    <property type="entry name" value="N-terminal domain of ligase-like"/>
    <property type="match status" value="1"/>
</dbReference>
<evidence type="ECO:0000259" key="4">
    <source>
        <dbReference type="Pfam" id="PF13193"/>
    </source>
</evidence>